<keyword evidence="7" id="KW-1185">Reference proteome</keyword>
<comment type="similarity">
    <text evidence="1">Belongs to the SCO1/2 family.</text>
</comment>
<dbReference type="Pfam" id="PF02630">
    <property type="entry name" value="SCO1-SenC"/>
    <property type="match status" value="1"/>
</dbReference>
<feature type="disulfide bond" description="Redox-active" evidence="4">
    <location>
        <begin position="70"/>
        <end position="74"/>
    </location>
</feature>
<evidence type="ECO:0000256" key="1">
    <source>
        <dbReference type="ARBA" id="ARBA00010996"/>
    </source>
</evidence>
<dbReference type="Gene3D" id="3.40.30.10">
    <property type="entry name" value="Glutaredoxin"/>
    <property type="match status" value="1"/>
</dbReference>
<dbReference type="PANTHER" id="PTHR12151:SF25">
    <property type="entry name" value="LINALOOL DEHYDRATASE_ISOMERASE DOMAIN-CONTAINING PROTEIN"/>
    <property type="match status" value="1"/>
</dbReference>
<dbReference type="SUPFAM" id="SSF52833">
    <property type="entry name" value="Thioredoxin-like"/>
    <property type="match status" value="1"/>
</dbReference>
<evidence type="ECO:0000256" key="2">
    <source>
        <dbReference type="ARBA" id="ARBA00023008"/>
    </source>
</evidence>
<keyword evidence="5" id="KW-1133">Transmembrane helix</keyword>
<dbReference type="eggNOG" id="COG1999">
    <property type="taxonomic scope" value="Bacteria"/>
</dbReference>
<name>K7YM16_9PROT</name>
<feature type="binding site" evidence="3">
    <location>
        <position position="159"/>
    </location>
    <ligand>
        <name>Cu cation</name>
        <dbReference type="ChEBI" id="CHEBI:23378"/>
    </ligand>
</feature>
<accession>K7YM16</accession>
<keyword evidence="5" id="KW-0812">Transmembrane</keyword>
<evidence type="ECO:0000256" key="3">
    <source>
        <dbReference type="PIRSR" id="PIRSR603782-1"/>
    </source>
</evidence>
<dbReference type="PATRIC" id="fig|1193729.4.peg.196"/>
<evidence type="ECO:0000256" key="5">
    <source>
        <dbReference type="SAM" id="Phobius"/>
    </source>
</evidence>
<dbReference type="OrthoDB" id="9790194at2"/>
<dbReference type="InterPro" id="IPR036249">
    <property type="entry name" value="Thioredoxin-like_sf"/>
</dbReference>
<dbReference type="STRING" id="1193729.A1OE_335"/>
<dbReference type="GO" id="GO:0046872">
    <property type="term" value="F:metal ion binding"/>
    <property type="evidence" value="ECO:0007669"/>
    <property type="project" value="UniProtKB-KW"/>
</dbReference>
<dbReference type="Proteomes" id="UP000010077">
    <property type="component" value="Chromosome"/>
</dbReference>
<keyword evidence="2 3" id="KW-0186">Copper</keyword>
<dbReference type="HOGENOM" id="CLU_050131_3_1_5"/>
<evidence type="ECO:0000313" key="6">
    <source>
        <dbReference type="EMBL" id="AFX98532.1"/>
    </source>
</evidence>
<dbReference type="InterPro" id="IPR003782">
    <property type="entry name" value="SCO1/SenC"/>
</dbReference>
<evidence type="ECO:0000256" key="4">
    <source>
        <dbReference type="PIRSR" id="PIRSR603782-2"/>
    </source>
</evidence>
<keyword evidence="4" id="KW-1015">Disulfide bond</keyword>
<sequence>MSYRVLFFIITLIASTLIGTITAGYHIWQAKDGQIKIGGNLKLIDHTGKQVSENSYKGTWQIVLFGYTFCPDICPTNLMVITKALNKLGPLSNKITPIFITIDPQRDNVKQLASYHDYFHPRFAMLTGTPEQIAKVAKDFRVYYNKNDNKAGSDYLIDHSSMTYLLDPNSNYVTYFNHGTNPDMMAETLRKYIDK</sequence>
<feature type="transmembrane region" description="Helical" evidence="5">
    <location>
        <begin position="6"/>
        <end position="28"/>
    </location>
</feature>
<keyword evidence="5" id="KW-0472">Membrane</keyword>
<feature type="binding site" evidence="3">
    <location>
        <position position="74"/>
    </location>
    <ligand>
        <name>Cu cation</name>
        <dbReference type="ChEBI" id="CHEBI:23378"/>
    </ligand>
</feature>
<keyword evidence="3" id="KW-0479">Metal-binding</keyword>
<evidence type="ECO:0000313" key="7">
    <source>
        <dbReference type="Proteomes" id="UP000010077"/>
    </source>
</evidence>
<dbReference type="EMBL" id="CP003539">
    <property type="protein sequence ID" value="AFX98532.1"/>
    <property type="molecule type" value="Genomic_DNA"/>
</dbReference>
<proteinExistence type="inferred from homology"/>
<reference evidence="6 7" key="1">
    <citation type="journal article" date="2012" name="Proc. Natl. Acad. Sci. U.S.A.">
        <title>Genome streamlining and chemical defense in a coral reef symbiosis.</title>
        <authorList>
            <person name="Kwan J.C."/>
            <person name="Donia M.S."/>
            <person name="Han A.W."/>
            <person name="Hirose E."/>
            <person name="Haygood M.G."/>
            <person name="Schmidt E.W."/>
        </authorList>
    </citation>
    <scope>NUCLEOTIDE SEQUENCE [LARGE SCALE GENOMIC DNA]</scope>
    <source>
        <strain evidence="6 7">L2</strain>
    </source>
</reference>
<dbReference type="CDD" id="cd02968">
    <property type="entry name" value="SCO"/>
    <property type="match status" value="1"/>
</dbReference>
<protein>
    <submittedName>
        <fullName evidence="6">SCO1/SenC family protein</fullName>
    </submittedName>
</protein>
<feature type="binding site" evidence="3">
    <location>
        <position position="70"/>
    </location>
    <ligand>
        <name>Cu cation</name>
        <dbReference type="ChEBI" id="CHEBI:23378"/>
    </ligand>
</feature>
<dbReference type="FunFam" id="3.40.30.10:FF:000013">
    <property type="entry name" value="Blast:Protein SCO1 homolog, mitochondrial"/>
    <property type="match status" value="1"/>
</dbReference>
<dbReference type="RefSeq" id="WP_015088030.1">
    <property type="nucleotide sequence ID" value="NC_019566.1"/>
</dbReference>
<dbReference type="KEGG" id="thal:A1OE_335"/>
<gene>
    <name evidence="6" type="ORF">A1OE_335</name>
</gene>
<dbReference type="AlphaFoldDB" id="K7YM16"/>
<dbReference type="PANTHER" id="PTHR12151">
    <property type="entry name" value="ELECTRON TRANSPORT PROTIN SCO1/SENC FAMILY MEMBER"/>
    <property type="match status" value="1"/>
</dbReference>
<organism evidence="6 7">
    <name type="scientific">Candidatus Endolissoclinum faulkneri L2</name>
    <dbReference type="NCBI Taxonomy" id="1193729"/>
    <lineage>
        <taxon>Bacteria</taxon>
        <taxon>Pseudomonadati</taxon>
        <taxon>Pseudomonadota</taxon>
        <taxon>Alphaproteobacteria</taxon>
        <taxon>Rhodospirillales</taxon>
        <taxon>Rhodospirillaceae</taxon>
        <taxon>Candidatus Endolissoclinum</taxon>
    </lineage>
</organism>